<organism evidence="1">
    <name type="scientific">Arundo donax</name>
    <name type="common">Giant reed</name>
    <name type="synonym">Donax arundinaceus</name>
    <dbReference type="NCBI Taxonomy" id="35708"/>
    <lineage>
        <taxon>Eukaryota</taxon>
        <taxon>Viridiplantae</taxon>
        <taxon>Streptophyta</taxon>
        <taxon>Embryophyta</taxon>
        <taxon>Tracheophyta</taxon>
        <taxon>Spermatophyta</taxon>
        <taxon>Magnoliopsida</taxon>
        <taxon>Liliopsida</taxon>
        <taxon>Poales</taxon>
        <taxon>Poaceae</taxon>
        <taxon>PACMAD clade</taxon>
        <taxon>Arundinoideae</taxon>
        <taxon>Arundineae</taxon>
        <taxon>Arundo</taxon>
    </lineage>
</organism>
<accession>A0A0A9E953</accession>
<protein>
    <submittedName>
        <fullName evidence="1">Uncharacterized protein</fullName>
    </submittedName>
</protein>
<evidence type="ECO:0000313" key="1">
    <source>
        <dbReference type="EMBL" id="JAD94445.1"/>
    </source>
</evidence>
<reference evidence="1" key="1">
    <citation type="submission" date="2014-09" db="EMBL/GenBank/DDBJ databases">
        <authorList>
            <person name="Magalhaes I.L.F."/>
            <person name="Oliveira U."/>
            <person name="Santos F.R."/>
            <person name="Vidigal T.H.D.A."/>
            <person name="Brescovit A.D."/>
            <person name="Santos A.J."/>
        </authorList>
    </citation>
    <scope>NUCLEOTIDE SEQUENCE</scope>
    <source>
        <tissue evidence="1">Shoot tissue taken approximately 20 cm above the soil surface</tissue>
    </source>
</reference>
<reference evidence="1" key="2">
    <citation type="journal article" date="2015" name="Data Brief">
        <title>Shoot transcriptome of the giant reed, Arundo donax.</title>
        <authorList>
            <person name="Barrero R.A."/>
            <person name="Guerrero F.D."/>
            <person name="Moolhuijzen P."/>
            <person name="Goolsby J.A."/>
            <person name="Tidwell J."/>
            <person name="Bellgard S.E."/>
            <person name="Bellgard M.I."/>
        </authorList>
    </citation>
    <scope>NUCLEOTIDE SEQUENCE</scope>
    <source>
        <tissue evidence="1">Shoot tissue taken approximately 20 cm above the soil surface</tissue>
    </source>
</reference>
<proteinExistence type="predicted"/>
<dbReference type="AlphaFoldDB" id="A0A0A9E953"/>
<dbReference type="EMBL" id="GBRH01203450">
    <property type="protein sequence ID" value="JAD94445.1"/>
    <property type="molecule type" value="Transcribed_RNA"/>
</dbReference>
<name>A0A0A9E953_ARUDO</name>
<sequence length="86" mass="9744">MVKNELLIDLDDEKSSLSCSSLSQHGSHPNKFTELFSIGQAEYEERISVVNETPVSFCSSLTEKKCQICAKWDILQEAKKPEEVHE</sequence>